<keyword evidence="2" id="KW-1185">Reference proteome</keyword>
<comment type="caution">
    <text evidence="1">The sequence shown here is derived from an EMBL/GenBank/DDBJ whole genome shotgun (WGS) entry which is preliminary data.</text>
</comment>
<organism evidence="1 2">
    <name type="scientific">Steroidobacter flavus</name>
    <dbReference type="NCBI Taxonomy" id="1842136"/>
    <lineage>
        <taxon>Bacteria</taxon>
        <taxon>Pseudomonadati</taxon>
        <taxon>Pseudomonadota</taxon>
        <taxon>Gammaproteobacteria</taxon>
        <taxon>Steroidobacterales</taxon>
        <taxon>Steroidobacteraceae</taxon>
        <taxon>Steroidobacter</taxon>
    </lineage>
</organism>
<dbReference type="RefSeq" id="WP_380600370.1">
    <property type="nucleotide sequence ID" value="NZ_JBHSDU010000008.1"/>
</dbReference>
<evidence type="ECO:0000313" key="2">
    <source>
        <dbReference type="Proteomes" id="UP001595904"/>
    </source>
</evidence>
<evidence type="ECO:0000313" key="1">
    <source>
        <dbReference type="EMBL" id="MFC4311649.1"/>
    </source>
</evidence>
<reference evidence="2" key="1">
    <citation type="journal article" date="2019" name="Int. J. Syst. Evol. Microbiol.">
        <title>The Global Catalogue of Microorganisms (GCM) 10K type strain sequencing project: providing services to taxonomists for standard genome sequencing and annotation.</title>
        <authorList>
            <consortium name="The Broad Institute Genomics Platform"/>
            <consortium name="The Broad Institute Genome Sequencing Center for Infectious Disease"/>
            <person name="Wu L."/>
            <person name="Ma J."/>
        </authorList>
    </citation>
    <scope>NUCLEOTIDE SEQUENCE [LARGE SCALE GENOMIC DNA]</scope>
    <source>
        <strain evidence="2">CGMCC 1.10759</strain>
    </source>
</reference>
<evidence type="ECO:0008006" key="3">
    <source>
        <dbReference type="Google" id="ProtNLM"/>
    </source>
</evidence>
<dbReference type="EMBL" id="JBHSDU010000008">
    <property type="protein sequence ID" value="MFC4311649.1"/>
    <property type="molecule type" value="Genomic_DNA"/>
</dbReference>
<name>A0ABV8SZ79_9GAMM</name>
<protein>
    <recommendedName>
        <fullName evidence="3">Transposase</fullName>
    </recommendedName>
</protein>
<dbReference type="Proteomes" id="UP001595904">
    <property type="component" value="Unassembled WGS sequence"/>
</dbReference>
<feature type="non-terminal residue" evidence="1">
    <location>
        <position position="236"/>
    </location>
</feature>
<accession>A0ABV8SZ79</accession>
<proteinExistence type="predicted"/>
<sequence length="236" mass="27202">MLLIDGLWFEFEGIPWVLYLVALKPCRTHQATFLDPVLLPGREGASRWQQAVEAIPVNARRRICAVVADNLPGIEKIARRHNWILQLCHFHLLLKLQAPRRRVRYTLRGGAVREEIYQSMRDALRLPAGKRLSQTIERLRRLSRGDCGTLRVKTVLCQFLIDLPFYRSYLAHPNLGLPLTTNSVESMCRLVREMLRSSRAGSNPKSLLLWTTALIRLRPTITCNGYRINRITLPFP</sequence>
<gene>
    <name evidence="1" type="ORF">ACFPN2_21350</name>
</gene>